<feature type="compositionally biased region" description="Basic and acidic residues" evidence="1">
    <location>
        <begin position="1"/>
        <end position="12"/>
    </location>
</feature>
<sequence>MAKAKGELDRYRPFTPEVKNKSTGSARKGFDAATSKRKAPLSDAKTDVFENADGTYTRRVYKNPVNFKAADGSWQPIDSQLKAGAGRRLETTANAFKVSFAPGTAKKVDADGAEIPTVSGGQTAAVDEDLVRMTLEPGVELAYTLQDASLIKASVDRSVARYRNVFPDVDLELGAKASGVKENLVLRSAEVPTEYVYPLKLKGLTPRLNGFGEVEFVTAKGTVASTMPVGFMEDASNSHAGAGEISYGVKYELIQAGGGPALKVSVDGAWLRDPKRQFPVILDPQTRVVTQYDTYAISTAPTGTRNTEPTLAVGSHNGTEKARTFINFDGFQHVERIVGDVEQHARLRHEQADRDGLAEQFAGVHELGAGTQPGRVVDAVAQHPVHGRLGQLSGHDLRVRVDRGRGRHGGVEAVHVVGHQPDLPELLRQHRV</sequence>
<name>A0ABY5W7V1_9ACTN</name>
<reference evidence="2" key="2">
    <citation type="submission" date="2022-09" db="EMBL/GenBank/DDBJ databases">
        <title>Biosynthetic gene clusters of Dactylosporangioum fulvum.</title>
        <authorList>
            <person name="Caradec T."/>
        </authorList>
    </citation>
    <scope>NUCLEOTIDE SEQUENCE</scope>
    <source>
        <strain evidence="2">NRRL B-16292</strain>
    </source>
</reference>
<protein>
    <submittedName>
        <fullName evidence="2">Uncharacterized protein</fullName>
    </submittedName>
</protein>
<evidence type="ECO:0000256" key="1">
    <source>
        <dbReference type="SAM" id="MobiDB-lite"/>
    </source>
</evidence>
<proteinExistence type="predicted"/>
<reference evidence="2" key="1">
    <citation type="submission" date="2021-04" db="EMBL/GenBank/DDBJ databases">
        <authorList>
            <person name="Hartkoorn R.C."/>
            <person name="Beaudoing E."/>
            <person name="Hot D."/>
        </authorList>
    </citation>
    <scope>NUCLEOTIDE SEQUENCE</scope>
    <source>
        <strain evidence="2">NRRL B-16292</strain>
    </source>
</reference>
<gene>
    <name evidence="2" type="ORF">Dfulv_11325</name>
</gene>
<evidence type="ECO:0000313" key="2">
    <source>
        <dbReference type="EMBL" id="UWP84778.1"/>
    </source>
</evidence>
<organism evidence="2 3">
    <name type="scientific">Dactylosporangium fulvum</name>
    <dbReference type="NCBI Taxonomy" id="53359"/>
    <lineage>
        <taxon>Bacteria</taxon>
        <taxon>Bacillati</taxon>
        <taxon>Actinomycetota</taxon>
        <taxon>Actinomycetes</taxon>
        <taxon>Micromonosporales</taxon>
        <taxon>Micromonosporaceae</taxon>
        <taxon>Dactylosporangium</taxon>
    </lineage>
</organism>
<dbReference type="Proteomes" id="UP001059617">
    <property type="component" value="Chromosome"/>
</dbReference>
<dbReference type="EMBL" id="CP073720">
    <property type="protein sequence ID" value="UWP84778.1"/>
    <property type="molecule type" value="Genomic_DNA"/>
</dbReference>
<evidence type="ECO:0000313" key="3">
    <source>
        <dbReference type="Proteomes" id="UP001059617"/>
    </source>
</evidence>
<feature type="region of interest" description="Disordered" evidence="1">
    <location>
        <begin position="1"/>
        <end position="41"/>
    </location>
</feature>
<accession>A0ABY5W7V1</accession>
<dbReference type="RefSeq" id="WP_259862738.1">
    <property type="nucleotide sequence ID" value="NZ_CP073720.1"/>
</dbReference>
<keyword evidence="3" id="KW-1185">Reference proteome</keyword>